<keyword evidence="2" id="KW-1185">Reference proteome</keyword>
<dbReference type="EMBL" id="JACVVK020000468">
    <property type="protein sequence ID" value="KAK7473487.1"/>
    <property type="molecule type" value="Genomic_DNA"/>
</dbReference>
<reference evidence="1 2" key="1">
    <citation type="journal article" date="2023" name="Sci. Data">
        <title>Genome assembly of the Korean intertidal mud-creeper Batillaria attramentaria.</title>
        <authorList>
            <person name="Patra A.K."/>
            <person name="Ho P.T."/>
            <person name="Jun S."/>
            <person name="Lee S.J."/>
            <person name="Kim Y."/>
            <person name="Won Y.J."/>
        </authorList>
    </citation>
    <scope>NUCLEOTIDE SEQUENCE [LARGE SCALE GENOMIC DNA]</scope>
    <source>
        <strain evidence="1">Wonlab-2016</strain>
    </source>
</reference>
<sequence length="114" mass="12896">MRASTGVGRSLIPLPSLPAYMQNLVLINEHGISLVGISPQTFLPKLTHARRETAQHCQNKVTNRMIRNIHDLVVETIRKTWTVLRERLQASAHENDTPVMFTCTQHLCAGWLNT</sequence>
<evidence type="ECO:0000313" key="2">
    <source>
        <dbReference type="Proteomes" id="UP001519460"/>
    </source>
</evidence>
<organism evidence="1 2">
    <name type="scientific">Batillaria attramentaria</name>
    <dbReference type="NCBI Taxonomy" id="370345"/>
    <lineage>
        <taxon>Eukaryota</taxon>
        <taxon>Metazoa</taxon>
        <taxon>Spiralia</taxon>
        <taxon>Lophotrochozoa</taxon>
        <taxon>Mollusca</taxon>
        <taxon>Gastropoda</taxon>
        <taxon>Caenogastropoda</taxon>
        <taxon>Sorbeoconcha</taxon>
        <taxon>Cerithioidea</taxon>
        <taxon>Batillariidae</taxon>
        <taxon>Batillaria</taxon>
    </lineage>
</organism>
<accession>A0ABD0JF48</accession>
<comment type="caution">
    <text evidence="1">The sequence shown here is derived from an EMBL/GenBank/DDBJ whole genome shotgun (WGS) entry which is preliminary data.</text>
</comment>
<proteinExistence type="predicted"/>
<dbReference type="Proteomes" id="UP001519460">
    <property type="component" value="Unassembled WGS sequence"/>
</dbReference>
<protein>
    <submittedName>
        <fullName evidence="1">Uncharacterized protein</fullName>
    </submittedName>
</protein>
<dbReference type="AlphaFoldDB" id="A0ABD0JF48"/>
<gene>
    <name evidence="1" type="ORF">BaRGS_00035274</name>
</gene>
<name>A0ABD0JF48_9CAEN</name>
<evidence type="ECO:0000313" key="1">
    <source>
        <dbReference type="EMBL" id="KAK7473487.1"/>
    </source>
</evidence>